<proteinExistence type="predicted"/>
<comment type="caution">
    <text evidence="1">The sequence shown here is derived from an EMBL/GenBank/DDBJ whole genome shotgun (WGS) entry which is preliminary data.</text>
</comment>
<name>A0A0A6RND6_9GAMM</name>
<dbReference type="EMBL" id="JSZA02000382">
    <property type="protein sequence ID" value="KHD05331.1"/>
    <property type="molecule type" value="Genomic_DNA"/>
</dbReference>
<accession>A0A0A6RND6</accession>
<reference evidence="1 2" key="1">
    <citation type="journal article" date="2016" name="Front. Microbiol.">
        <title>Single-Cell (Meta-)Genomics of a Dimorphic Candidatus Thiomargarita nelsonii Reveals Genomic Plasticity.</title>
        <authorList>
            <person name="Flood B.E."/>
            <person name="Fliss P."/>
            <person name="Jones D.S."/>
            <person name="Dick G.J."/>
            <person name="Jain S."/>
            <person name="Kaster A.K."/>
            <person name="Winkel M."/>
            <person name="Mussmann M."/>
            <person name="Bailey J."/>
        </authorList>
    </citation>
    <scope>NUCLEOTIDE SEQUENCE [LARGE SCALE GENOMIC DNA]</scope>
    <source>
        <strain evidence="1">Hydrate Ridge</strain>
    </source>
</reference>
<protein>
    <submittedName>
        <fullName evidence="1">Uncharacterized protein</fullName>
    </submittedName>
</protein>
<dbReference type="AlphaFoldDB" id="A0A0A6RND6"/>
<dbReference type="Proteomes" id="UP000030428">
    <property type="component" value="Unassembled WGS sequence"/>
</dbReference>
<sequence length="187" mass="21570">MAWEEFERNGIKGISGDKPIDEFALALKRIVSSYEDRYSRKPTVVELLYALETVITSNPTRYVSDSKDLKLGEIIVNRNEEFLDTTQYEGVYTEQTIPGYHAILRQAPEQAMLEVIKIPTLEVRERTLVCAYKILVDDITDKMVETLILSVLLQDYCDRYYEDQADQIDLLNLKSNVRSTIPYSSET</sequence>
<organism evidence="1 2">
    <name type="scientific">Candidatus Thiomargarita nelsonii</name>
    <dbReference type="NCBI Taxonomy" id="1003181"/>
    <lineage>
        <taxon>Bacteria</taxon>
        <taxon>Pseudomonadati</taxon>
        <taxon>Pseudomonadota</taxon>
        <taxon>Gammaproteobacteria</taxon>
        <taxon>Thiotrichales</taxon>
        <taxon>Thiotrichaceae</taxon>
        <taxon>Thiomargarita</taxon>
    </lineage>
</organism>
<evidence type="ECO:0000313" key="1">
    <source>
        <dbReference type="EMBL" id="KHD05331.1"/>
    </source>
</evidence>
<keyword evidence="2" id="KW-1185">Reference proteome</keyword>
<gene>
    <name evidence="1" type="ORF">PN36_34360</name>
</gene>
<evidence type="ECO:0000313" key="2">
    <source>
        <dbReference type="Proteomes" id="UP000030428"/>
    </source>
</evidence>